<comment type="caution">
    <text evidence="15">The sequence shown here is derived from an EMBL/GenBank/DDBJ whole genome shotgun (WGS) entry which is preliminary data.</text>
</comment>
<dbReference type="Pfam" id="PF01852">
    <property type="entry name" value="START"/>
    <property type="match status" value="1"/>
</dbReference>
<evidence type="ECO:0000256" key="12">
    <source>
        <dbReference type="SAM" id="MobiDB-lite"/>
    </source>
</evidence>
<dbReference type="GO" id="GO:0008289">
    <property type="term" value="F:lipid binding"/>
    <property type="evidence" value="ECO:0007669"/>
    <property type="project" value="InterPro"/>
</dbReference>
<dbReference type="AlphaFoldDB" id="A0A6N2CFY6"/>
<evidence type="ECO:0000256" key="6">
    <source>
        <dbReference type="ARBA" id="ARBA00023155"/>
    </source>
</evidence>
<keyword evidence="3" id="KW-0805">Transcription regulation</keyword>
<evidence type="ECO:0000256" key="3">
    <source>
        <dbReference type="ARBA" id="ARBA00023015"/>
    </source>
</evidence>
<comment type="subcellular location">
    <subcellularLocation>
        <location evidence="1 9 10">Nucleus</location>
    </subcellularLocation>
</comment>
<organism evidence="15">
    <name type="scientific">Solanum chilense</name>
    <name type="common">Tomato</name>
    <name type="synonym">Lycopersicon chilense</name>
    <dbReference type="NCBI Taxonomy" id="4083"/>
    <lineage>
        <taxon>Eukaryota</taxon>
        <taxon>Viridiplantae</taxon>
        <taxon>Streptophyta</taxon>
        <taxon>Embryophyta</taxon>
        <taxon>Tracheophyta</taxon>
        <taxon>Spermatophyta</taxon>
        <taxon>Magnoliopsida</taxon>
        <taxon>eudicotyledons</taxon>
        <taxon>Gunneridae</taxon>
        <taxon>Pentapetalae</taxon>
        <taxon>asterids</taxon>
        <taxon>lamiids</taxon>
        <taxon>Solanales</taxon>
        <taxon>Solanaceae</taxon>
        <taxon>Solanoideae</taxon>
        <taxon>Solaneae</taxon>
        <taxon>Solanum</taxon>
        <taxon>Solanum subgen. Lycopersicon</taxon>
    </lineage>
</organism>
<dbReference type="SUPFAM" id="SSF55961">
    <property type="entry name" value="Bet v1-like"/>
    <property type="match status" value="2"/>
</dbReference>
<feature type="domain" description="START" evidence="14">
    <location>
        <begin position="288"/>
        <end position="491"/>
    </location>
</feature>
<dbReference type="InterPro" id="IPR009057">
    <property type="entry name" value="Homeodomain-like_sf"/>
</dbReference>
<dbReference type="InterPro" id="IPR057993">
    <property type="entry name" value="HD-Zip_IV_C"/>
</dbReference>
<accession>A0A6N2CFY6</accession>
<feature type="coiled-coil region" evidence="11">
    <location>
        <begin position="147"/>
        <end position="210"/>
    </location>
</feature>
<evidence type="ECO:0000256" key="5">
    <source>
        <dbReference type="ARBA" id="ARBA00023125"/>
    </source>
</evidence>
<keyword evidence="7" id="KW-0804">Transcription</keyword>
<feature type="DNA-binding region" description="Homeobox" evidence="9">
    <location>
        <begin position="21"/>
        <end position="80"/>
    </location>
</feature>
<evidence type="ECO:0000259" key="13">
    <source>
        <dbReference type="PROSITE" id="PS50071"/>
    </source>
</evidence>
<gene>
    <name evidence="15" type="ORF">EJD97_002314</name>
</gene>
<dbReference type="Pfam" id="PF00046">
    <property type="entry name" value="Homeodomain"/>
    <property type="match status" value="1"/>
</dbReference>
<evidence type="ECO:0000256" key="7">
    <source>
        <dbReference type="ARBA" id="ARBA00023163"/>
    </source>
</evidence>
<evidence type="ECO:0000256" key="9">
    <source>
        <dbReference type="PROSITE-ProRule" id="PRU00108"/>
    </source>
</evidence>
<evidence type="ECO:0000256" key="8">
    <source>
        <dbReference type="ARBA" id="ARBA00023242"/>
    </source>
</evidence>
<keyword evidence="8 9" id="KW-0539">Nucleus</keyword>
<dbReference type="GO" id="GO:0005634">
    <property type="term" value="C:nucleus"/>
    <property type="evidence" value="ECO:0007669"/>
    <property type="project" value="UniProtKB-SubCell"/>
</dbReference>
<dbReference type="SUPFAM" id="SSF46689">
    <property type="entry name" value="Homeodomain-like"/>
    <property type="match status" value="1"/>
</dbReference>
<protein>
    <recommendedName>
        <fullName evidence="16">Homeobox domain-containing protein</fullName>
    </recommendedName>
</protein>
<evidence type="ECO:0000313" key="15">
    <source>
        <dbReference type="EMBL" id="TMX05108.1"/>
    </source>
</evidence>
<proteinExistence type="inferred from homology"/>
<keyword evidence="6 9" id="KW-0371">Homeobox</keyword>
<dbReference type="PROSITE" id="PS50071">
    <property type="entry name" value="HOMEOBOX_2"/>
    <property type="match status" value="1"/>
</dbReference>
<dbReference type="PANTHER" id="PTHR45654:SF9">
    <property type="entry name" value="HOMEOBOX-LEUCINE ZIPPER PROTEIN HDG10-RELATED"/>
    <property type="match status" value="1"/>
</dbReference>
<dbReference type="SMART" id="SM00389">
    <property type="entry name" value="HOX"/>
    <property type="match status" value="1"/>
</dbReference>
<keyword evidence="4 11" id="KW-0175">Coiled coil</keyword>
<dbReference type="InterPro" id="IPR042160">
    <property type="entry name" value="HD-Zip_IV"/>
</dbReference>
<feature type="region of interest" description="Disordered" evidence="12">
    <location>
        <begin position="1"/>
        <end position="28"/>
    </location>
</feature>
<dbReference type="GO" id="GO:0003677">
    <property type="term" value="F:DNA binding"/>
    <property type="evidence" value="ECO:0007669"/>
    <property type="project" value="UniProtKB-UniRule"/>
</dbReference>
<evidence type="ECO:0000256" key="11">
    <source>
        <dbReference type="SAM" id="Coils"/>
    </source>
</evidence>
<dbReference type="PROSITE" id="PS50848">
    <property type="entry name" value="START"/>
    <property type="match status" value="1"/>
</dbReference>
<dbReference type="Gene3D" id="3.30.530.20">
    <property type="match status" value="1"/>
</dbReference>
<sequence length="747" mass="85572">MTDSGEEPAGEPSNSQNRSERHGQYHRHSMEQIQRLEAFFKKCPHPDEDQQKQLGREAGLDHKQVKFWFQNKRTQTKEDISMVTSSLLRWGVVISMEVLVSGTRMRMSLTYEFSRDFGLVLVNSSFLREEEHLVTFHSTTQNERSINNALRKEKERFLCENKAMKEAMKNIMCPKCDGLPIGKEERERNLENMKTENQWLTEQYEKVSNLISRVVGRPFVMDSNLAPQKSTLRSTSNSSDGTSLNQEICGSLIRYPPLRQENNHNNNNVHTHSIMSPSPQEHDEYHHDSRQQKIMFETAVACMNEMVKLWEMNDPFWVDSSSDRRCFIHREIYGRKFSNQVLPYQTSMGRIESSKDFGIVSMTAIELIHNFLDPMYEKLHILSPLVEAREFLFIRCCRQLDATTWIMVDISYDIFNEIQSGVPCYSWKFPSGCVIQDMGNGQSKVTWVEHVQVYEKYQVNCIFRDLLCDREAYGAKRWIVTLQRMCERCNFSMGSTYPTRHDFKGVFHDLEGLKNTIQVSQRMVKSFFEILSMTDYDGDFPTSSQVNRVDRISVRKNEEIIEPKGFIAIATASLWLPLSFQDVFNFFKDDKTRNQWDILTGGNNVIELDRVPTGTFSGNNITVIQPYNMHKEMLVLEETSIDEMGAFLVYAPIEIRAITSIVNGGDATKVPILPSGIIISPDGRLSSNSDSTANAQNGSILTVAFQILICGDNPTSKQQQWDVVASVHGILGATILKIKAALGCSDL</sequence>
<evidence type="ECO:0008006" key="16">
    <source>
        <dbReference type="Google" id="ProtNLM"/>
    </source>
</evidence>
<dbReference type="EMBL" id="RXGB01000127">
    <property type="protein sequence ID" value="TMX05108.1"/>
    <property type="molecule type" value="Genomic_DNA"/>
</dbReference>
<keyword evidence="5 9" id="KW-0238">DNA-binding</keyword>
<dbReference type="Pfam" id="PF25797">
    <property type="entry name" value="PDF2_C"/>
    <property type="match status" value="1"/>
</dbReference>
<evidence type="ECO:0000256" key="10">
    <source>
        <dbReference type="RuleBase" id="RU000682"/>
    </source>
</evidence>
<evidence type="ECO:0000256" key="1">
    <source>
        <dbReference type="ARBA" id="ARBA00004123"/>
    </source>
</evidence>
<dbReference type="InterPro" id="IPR001356">
    <property type="entry name" value="HD"/>
</dbReference>
<comment type="similarity">
    <text evidence="2">Belongs to the HD-ZIP homeobox family. Class IV subfamily.</text>
</comment>
<dbReference type="CDD" id="cd00086">
    <property type="entry name" value="homeodomain"/>
    <property type="match status" value="1"/>
</dbReference>
<evidence type="ECO:0000256" key="2">
    <source>
        <dbReference type="ARBA" id="ARBA00006789"/>
    </source>
</evidence>
<name>A0A6N2CFY6_SOLCI</name>
<feature type="domain" description="Homeobox" evidence="13">
    <location>
        <begin position="19"/>
        <end position="79"/>
    </location>
</feature>
<dbReference type="InterPro" id="IPR023393">
    <property type="entry name" value="START-like_dom_sf"/>
</dbReference>
<dbReference type="InterPro" id="IPR002913">
    <property type="entry name" value="START_lipid-bd_dom"/>
</dbReference>
<dbReference type="SMART" id="SM00234">
    <property type="entry name" value="START"/>
    <property type="match status" value="1"/>
</dbReference>
<evidence type="ECO:0000259" key="14">
    <source>
        <dbReference type="PROSITE" id="PS50848"/>
    </source>
</evidence>
<evidence type="ECO:0000256" key="4">
    <source>
        <dbReference type="ARBA" id="ARBA00023054"/>
    </source>
</evidence>
<dbReference type="Gene3D" id="1.10.10.60">
    <property type="entry name" value="Homeodomain-like"/>
    <property type="match status" value="1"/>
</dbReference>
<reference evidence="15" key="1">
    <citation type="submission" date="2019-05" db="EMBL/GenBank/DDBJ databases">
        <title>The de novo reference genome and transcriptome assemblies of the wild tomato species Solanum chilense.</title>
        <authorList>
            <person name="Stam R."/>
            <person name="Nosenko T."/>
            <person name="Hoerger A.C."/>
            <person name="Stephan W."/>
            <person name="Seidel M.A."/>
            <person name="Kuhn J.M.M."/>
            <person name="Haberer G."/>
            <person name="Tellier A."/>
        </authorList>
    </citation>
    <scope>NUCLEOTIDE SEQUENCE</scope>
    <source>
        <tissue evidence="15">Mature leaves</tissue>
    </source>
</reference>
<dbReference type="PANTHER" id="PTHR45654">
    <property type="entry name" value="HOMEOBOX-LEUCINE ZIPPER PROTEIN MERISTEM L1"/>
    <property type="match status" value="1"/>
</dbReference>